<dbReference type="InterPro" id="IPR000315">
    <property type="entry name" value="Znf_B-box"/>
</dbReference>
<reference evidence="3" key="1">
    <citation type="journal article" date="2019" name="bioRxiv">
        <title>The Genome of the Zebra Mussel, Dreissena polymorpha: A Resource for Invasive Species Research.</title>
        <authorList>
            <person name="McCartney M.A."/>
            <person name="Auch B."/>
            <person name="Kono T."/>
            <person name="Mallez S."/>
            <person name="Zhang Y."/>
            <person name="Obille A."/>
            <person name="Becker A."/>
            <person name="Abrahante J.E."/>
            <person name="Garbe J."/>
            <person name="Badalamenti J.P."/>
            <person name="Herman A."/>
            <person name="Mangelson H."/>
            <person name="Liachko I."/>
            <person name="Sullivan S."/>
            <person name="Sone E.D."/>
            <person name="Koren S."/>
            <person name="Silverstein K.A.T."/>
            <person name="Beckman K.B."/>
            <person name="Gohl D.M."/>
        </authorList>
    </citation>
    <scope>NUCLEOTIDE SEQUENCE</scope>
    <source>
        <strain evidence="3">Duluth1</strain>
        <tissue evidence="3">Whole animal</tissue>
    </source>
</reference>
<proteinExistence type="predicted"/>
<dbReference type="InterPro" id="IPR038446">
    <property type="entry name" value="CEBP_ZZ_sf"/>
</dbReference>
<evidence type="ECO:0000313" key="4">
    <source>
        <dbReference type="Proteomes" id="UP000828390"/>
    </source>
</evidence>
<accession>A0A9D4DJQ8</accession>
<dbReference type="AlphaFoldDB" id="A0A9D4DJQ8"/>
<dbReference type="Gene3D" id="4.10.640.40">
    <property type="entry name" value="Cytoplasmic polyadenylation element-binding protein, ZZ domain"/>
    <property type="match status" value="1"/>
</dbReference>
<reference evidence="3" key="2">
    <citation type="submission" date="2020-11" db="EMBL/GenBank/DDBJ databases">
        <authorList>
            <person name="McCartney M.A."/>
            <person name="Auch B."/>
            <person name="Kono T."/>
            <person name="Mallez S."/>
            <person name="Becker A."/>
            <person name="Gohl D.M."/>
            <person name="Silverstein K.A.T."/>
            <person name="Koren S."/>
            <person name="Bechman K.B."/>
            <person name="Herman A."/>
            <person name="Abrahante J.E."/>
            <person name="Garbe J."/>
        </authorList>
    </citation>
    <scope>NUCLEOTIDE SEQUENCE</scope>
    <source>
        <strain evidence="3">Duluth1</strain>
        <tissue evidence="3">Whole animal</tissue>
    </source>
</reference>
<gene>
    <name evidence="3" type="ORF">DPMN_183828</name>
</gene>
<evidence type="ECO:0000256" key="1">
    <source>
        <dbReference type="PROSITE-ProRule" id="PRU00024"/>
    </source>
</evidence>
<keyword evidence="1" id="KW-0479">Metal-binding</keyword>
<dbReference type="Proteomes" id="UP000828390">
    <property type="component" value="Unassembled WGS sequence"/>
</dbReference>
<name>A0A9D4DJQ8_DREPO</name>
<keyword evidence="4" id="KW-1185">Reference proteome</keyword>
<comment type="caution">
    <text evidence="3">The sequence shown here is derived from an EMBL/GenBank/DDBJ whole genome shotgun (WGS) entry which is preliminary data.</text>
</comment>
<dbReference type="EMBL" id="JAIWYP010000010">
    <property type="protein sequence ID" value="KAH3749332.1"/>
    <property type="molecule type" value="Genomic_DNA"/>
</dbReference>
<organism evidence="3 4">
    <name type="scientific">Dreissena polymorpha</name>
    <name type="common">Zebra mussel</name>
    <name type="synonym">Mytilus polymorpha</name>
    <dbReference type="NCBI Taxonomy" id="45954"/>
    <lineage>
        <taxon>Eukaryota</taxon>
        <taxon>Metazoa</taxon>
        <taxon>Spiralia</taxon>
        <taxon>Lophotrochozoa</taxon>
        <taxon>Mollusca</taxon>
        <taxon>Bivalvia</taxon>
        <taxon>Autobranchia</taxon>
        <taxon>Heteroconchia</taxon>
        <taxon>Euheterodonta</taxon>
        <taxon>Imparidentia</taxon>
        <taxon>Neoheterodontei</taxon>
        <taxon>Myida</taxon>
        <taxon>Dreissenoidea</taxon>
        <taxon>Dreissenidae</taxon>
        <taxon>Dreissena</taxon>
    </lineage>
</organism>
<evidence type="ECO:0000259" key="2">
    <source>
        <dbReference type="PROSITE" id="PS50119"/>
    </source>
</evidence>
<dbReference type="GO" id="GO:0008270">
    <property type="term" value="F:zinc ion binding"/>
    <property type="evidence" value="ECO:0007669"/>
    <property type="project" value="UniProtKB-KW"/>
</dbReference>
<keyword evidence="1" id="KW-0862">Zinc</keyword>
<evidence type="ECO:0000313" key="3">
    <source>
        <dbReference type="EMBL" id="KAH3749332.1"/>
    </source>
</evidence>
<sequence length="83" mass="9448">MATFSQSTIQKGSDMVQDFLCSSCEDTKLDKTADFYCESCVKFYCRICIVMHSQLFTKHAPLWKGRYEEMASGQEGGGFSFEM</sequence>
<keyword evidence="1" id="KW-0863">Zinc-finger</keyword>
<dbReference type="PROSITE" id="PS50119">
    <property type="entry name" value="ZF_BBOX"/>
    <property type="match status" value="1"/>
</dbReference>
<feature type="domain" description="B box-type" evidence="2">
    <location>
        <begin position="16"/>
        <end position="59"/>
    </location>
</feature>
<protein>
    <recommendedName>
        <fullName evidence="2">B box-type domain-containing protein</fullName>
    </recommendedName>
</protein>